<reference evidence="2 3" key="1">
    <citation type="submission" date="2012-09" db="EMBL/GenBank/DDBJ databases">
        <title>Draft Genome Sequences of 6 Strains from Genus Thauera.</title>
        <authorList>
            <person name="Liu B."/>
            <person name="Shapleigh J.P."/>
            <person name="Frostegard A.H."/>
        </authorList>
    </citation>
    <scope>NUCLEOTIDE SEQUENCE [LARGE SCALE GENOMIC DNA]</scope>
    <source>
        <strain evidence="2 3">S2</strain>
    </source>
</reference>
<dbReference type="Proteomes" id="UP000013042">
    <property type="component" value="Unassembled WGS sequence"/>
</dbReference>
<comment type="caution">
    <text evidence="2">The sequence shown here is derived from an EMBL/GenBank/DDBJ whole genome shotgun (WGS) entry which is preliminary data.</text>
</comment>
<dbReference type="InterPro" id="IPR001478">
    <property type="entry name" value="PDZ"/>
</dbReference>
<proteinExistence type="predicted"/>
<protein>
    <submittedName>
        <fullName evidence="2">Protease Do</fullName>
    </submittedName>
</protein>
<feature type="domain" description="PDZ" evidence="1">
    <location>
        <begin position="16"/>
        <end position="68"/>
    </location>
</feature>
<accession>N6YVC9</accession>
<dbReference type="Pfam" id="PF17820">
    <property type="entry name" value="PDZ_6"/>
    <property type="match status" value="1"/>
</dbReference>
<keyword evidence="2" id="KW-0378">Hydrolase</keyword>
<dbReference type="SMART" id="SM00228">
    <property type="entry name" value="PDZ"/>
    <property type="match status" value="1"/>
</dbReference>
<dbReference type="GO" id="GO:0006508">
    <property type="term" value="P:proteolysis"/>
    <property type="evidence" value="ECO:0007669"/>
    <property type="project" value="UniProtKB-KW"/>
</dbReference>
<dbReference type="SUPFAM" id="SSF50156">
    <property type="entry name" value="PDZ domain-like"/>
    <property type="match status" value="1"/>
</dbReference>
<dbReference type="InterPro" id="IPR041489">
    <property type="entry name" value="PDZ_6"/>
</dbReference>
<dbReference type="EMBL" id="AMXD01000035">
    <property type="protein sequence ID" value="ENO86362.1"/>
    <property type="molecule type" value="Genomic_DNA"/>
</dbReference>
<gene>
    <name evidence="2" type="ORF">C665_07740</name>
</gene>
<feature type="non-terminal residue" evidence="2">
    <location>
        <position position="1"/>
    </location>
</feature>
<name>N6YVC9_THASP</name>
<dbReference type="PROSITE" id="PS50106">
    <property type="entry name" value="PDZ"/>
    <property type="match status" value="1"/>
</dbReference>
<organism evidence="2 3">
    <name type="scientific">Thauera aminoaromatica S2</name>
    <dbReference type="NCBI Taxonomy" id="1234381"/>
    <lineage>
        <taxon>Bacteria</taxon>
        <taxon>Pseudomonadati</taxon>
        <taxon>Pseudomonadota</taxon>
        <taxon>Betaproteobacteria</taxon>
        <taxon>Rhodocyclales</taxon>
        <taxon>Zoogloeaceae</taxon>
        <taxon>Thauera</taxon>
    </lineage>
</organism>
<evidence type="ECO:0000313" key="3">
    <source>
        <dbReference type="Proteomes" id="UP000013042"/>
    </source>
</evidence>
<dbReference type="RefSeq" id="WP_004304665.1">
    <property type="nucleotide sequence ID" value="NZ_AMXD01000035.1"/>
</dbReference>
<dbReference type="GO" id="GO:0008233">
    <property type="term" value="F:peptidase activity"/>
    <property type="evidence" value="ECO:0007669"/>
    <property type="project" value="UniProtKB-KW"/>
</dbReference>
<evidence type="ECO:0000313" key="2">
    <source>
        <dbReference type="EMBL" id="ENO86362.1"/>
    </source>
</evidence>
<dbReference type="AlphaFoldDB" id="N6YVC9"/>
<sequence>LTAEETARLQLRGGVVVEGADGAAARAGLQRGDVILAINNQPVASVADLRAQLERAGKRFALLIQRGEARIFVPVRLE</sequence>
<evidence type="ECO:0000259" key="1">
    <source>
        <dbReference type="PROSITE" id="PS50106"/>
    </source>
</evidence>
<dbReference type="InterPro" id="IPR036034">
    <property type="entry name" value="PDZ_sf"/>
</dbReference>
<dbReference type="Gene3D" id="2.30.42.10">
    <property type="match status" value="1"/>
</dbReference>
<keyword evidence="2" id="KW-0645">Protease</keyword>